<dbReference type="InterPro" id="IPR015943">
    <property type="entry name" value="WD40/YVTN_repeat-like_dom_sf"/>
</dbReference>
<keyword evidence="5" id="KW-0539">Nucleus</keyword>
<keyword evidence="3" id="KW-0819">tRNA processing</keyword>
<evidence type="ECO:0000256" key="5">
    <source>
        <dbReference type="ARBA" id="ARBA00023242"/>
    </source>
</evidence>
<dbReference type="InterPro" id="IPR028884">
    <property type="entry name" value="Trm82"/>
</dbReference>
<dbReference type="Proteomes" id="UP000035681">
    <property type="component" value="Unplaced"/>
</dbReference>
<keyword evidence="4" id="KW-0677">Repeat</keyword>
<dbReference type="GO" id="GO:0005829">
    <property type="term" value="C:cytosol"/>
    <property type="evidence" value="ECO:0007669"/>
    <property type="project" value="TreeGrafter"/>
</dbReference>
<evidence type="ECO:0000313" key="9">
    <source>
        <dbReference type="Proteomes" id="UP000035681"/>
    </source>
</evidence>
<evidence type="ECO:0000256" key="4">
    <source>
        <dbReference type="ARBA" id="ARBA00022737"/>
    </source>
</evidence>
<dbReference type="GO" id="GO:0005634">
    <property type="term" value="C:nucleus"/>
    <property type="evidence" value="ECO:0007669"/>
    <property type="project" value="UniProtKB-SubCell"/>
</dbReference>
<proteinExistence type="predicted"/>
<dbReference type="InterPro" id="IPR019775">
    <property type="entry name" value="WD40_repeat_CS"/>
</dbReference>
<dbReference type="AlphaFoldDB" id="A0A0K0E989"/>
<dbReference type="GO" id="GO:0006400">
    <property type="term" value="P:tRNA modification"/>
    <property type="evidence" value="ECO:0007669"/>
    <property type="project" value="TreeGrafter"/>
</dbReference>
<comment type="function">
    <text evidence="6">Required for the Mettl1-dependent formation of N(7)-methylguanine at position 46 (m7G46) in tRNA. In the Mettl1-wuho methyltransferase complex, it is required to stabilize and induce conformational changes of the catalytic subunit. Required for binding of nanos mRNA and repression of translation by the mei-P26-bgcn-bam-sxl complex. May cooperate with mei-P26 and nanos to derepress the BMP signaling pathway. May cooperate with mei-P26 to suppress expression of a subset of microRNAs. May cooperate with mei-P26 to regulate bam expression levels in germline cells during gametogenesis. Required to promote mitosis to meiosis transition during gametogenesis. May regulate germline cell division in part by regulating ribosome biogenesis.</text>
</comment>
<evidence type="ECO:0000256" key="6">
    <source>
        <dbReference type="ARBA" id="ARBA00093337"/>
    </source>
</evidence>
<evidence type="ECO:0000256" key="7">
    <source>
        <dbReference type="ARBA" id="ARBA00093542"/>
    </source>
</evidence>
<comment type="subcellular location">
    <subcellularLocation>
        <location evidence="1">Nucleus</location>
    </subcellularLocation>
</comment>
<dbReference type="PANTHER" id="PTHR16288">
    <property type="entry name" value="WD40 REPEAT PROTEIN 4"/>
    <property type="match status" value="1"/>
</dbReference>
<dbReference type="SMART" id="SM00320">
    <property type="entry name" value="WD40"/>
    <property type="match status" value="3"/>
</dbReference>
<organism evidence="10">
    <name type="scientific">Strongyloides stercoralis</name>
    <name type="common">Threadworm</name>
    <dbReference type="NCBI Taxonomy" id="6248"/>
    <lineage>
        <taxon>Eukaryota</taxon>
        <taxon>Metazoa</taxon>
        <taxon>Ecdysozoa</taxon>
        <taxon>Nematoda</taxon>
        <taxon>Chromadorea</taxon>
        <taxon>Rhabditida</taxon>
        <taxon>Tylenchina</taxon>
        <taxon>Panagrolaimomorpha</taxon>
        <taxon>Strongyloidoidea</taxon>
        <taxon>Strongyloididae</taxon>
        <taxon>Strongyloides</taxon>
    </lineage>
</organism>
<dbReference type="STRING" id="6248.A0A0K0E989"/>
<dbReference type="PROSITE" id="PS50294">
    <property type="entry name" value="WD_REPEATS_REGION"/>
    <property type="match status" value="1"/>
</dbReference>
<accession>A0A0K0E989</accession>
<evidence type="ECO:0000256" key="1">
    <source>
        <dbReference type="ARBA" id="ARBA00004123"/>
    </source>
</evidence>
<dbReference type="InterPro" id="IPR036322">
    <property type="entry name" value="WD40_repeat_dom_sf"/>
</dbReference>
<dbReference type="PROSITE" id="PS50082">
    <property type="entry name" value="WD_REPEATS_2"/>
    <property type="match status" value="1"/>
</dbReference>
<dbReference type="GO" id="GO:0036265">
    <property type="term" value="P:RNA (guanine-N7)-methylation"/>
    <property type="evidence" value="ECO:0007669"/>
    <property type="project" value="InterPro"/>
</dbReference>
<dbReference type="InterPro" id="IPR001680">
    <property type="entry name" value="WD40_rpt"/>
</dbReference>
<dbReference type="Gene3D" id="2.130.10.10">
    <property type="entry name" value="YVTN repeat-like/Quinoprotein amine dehydrogenase"/>
    <property type="match status" value="1"/>
</dbReference>
<dbReference type="SUPFAM" id="SSF50978">
    <property type="entry name" value="WD40 repeat-like"/>
    <property type="match status" value="1"/>
</dbReference>
<dbReference type="Pfam" id="PF00400">
    <property type="entry name" value="WD40"/>
    <property type="match status" value="1"/>
</dbReference>
<dbReference type="GO" id="GO:0043527">
    <property type="term" value="C:tRNA methyltransferase complex"/>
    <property type="evidence" value="ECO:0007669"/>
    <property type="project" value="TreeGrafter"/>
</dbReference>
<feature type="repeat" description="WD" evidence="8">
    <location>
        <begin position="204"/>
        <end position="244"/>
    </location>
</feature>
<evidence type="ECO:0000256" key="3">
    <source>
        <dbReference type="ARBA" id="ARBA00022694"/>
    </source>
</evidence>
<sequence length="392" mass="45036">MAFLQNHNNDLFIFIGNKVCIFDTENDWNLKFSTTLELPSDIPYTNESTIMHYKNIPSTVLCCNISKNGDKMCLATANKVAYIFSKDDSGNFIKYPKRPHLFVLKASTVISFSNSEEHLLIGDRHGTLTRYGLTDKSIEEEKKAKKISVFGEPNELGGEGLVGHISMILDFDINENDTFIFTGDRDEKIKVCHYPESYEIEQMLLGHKGYISSVISLPNNKLLSGSSDGWVYLWDVKSGKIVDSLNFDGKIIRRVKLIEKNDNDFTFIVTFEEENFFIVVKYLNNKWNVSDSIKANNGFENDFFFDIVFTSKYITVNKSGFYEIDPTNYEITNINERFKSFVDMEEVLKILETLTDPLPALHICKDVDSTNIDEYMKRKEDRISKKVKVATE</sequence>
<evidence type="ECO:0000256" key="2">
    <source>
        <dbReference type="ARBA" id="ARBA00022574"/>
    </source>
</evidence>
<evidence type="ECO:0000313" key="10">
    <source>
        <dbReference type="WBParaSite" id="SSTP_0000607300.1"/>
    </source>
</evidence>
<dbReference type="WBParaSite" id="TCONS_00001042.p1">
    <property type="protein sequence ID" value="TCONS_00001042.p1"/>
    <property type="gene ID" value="XLOC_000984"/>
</dbReference>
<dbReference type="PROSITE" id="PS00678">
    <property type="entry name" value="WD_REPEATS_1"/>
    <property type="match status" value="1"/>
</dbReference>
<keyword evidence="2 8" id="KW-0853">WD repeat</keyword>
<name>A0A0K0E989_STRER</name>
<keyword evidence="9" id="KW-1185">Reference proteome</keyword>
<dbReference type="PANTHER" id="PTHR16288:SF0">
    <property type="entry name" value="TRNA (GUANINE-N(7)-)-METHYLTRANSFERASE NON-CATALYTIC SUBUNIT WDR4"/>
    <property type="match status" value="1"/>
</dbReference>
<comment type="subunit">
    <text evidence="7">Forms a heterodimer with the catalytic subunit Mettl1. Interacts with mei-P26 and weakly interacts with bgcn; required for the function or formation of the mei-P26-bgcn-bam-sxl complex. Interacts with nanos; may be involved in mei-P26-dependent derepression of the BMP signaling pathway. Interacts with Myc; the interaction may be mediated by mei-P26 and may be involved in the regulation of ribosome biogenesis.</text>
</comment>
<evidence type="ECO:0000256" key="8">
    <source>
        <dbReference type="PROSITE-ProRule" id="PRU00221"/>
    </source>
</evidence>
<reference evidence="10" key="1">
    <citation type="submission" date="2015-08" db="UniProtKB">
        <authorList>
            <consortium name="WormBaseParasite"/>
        </authorList>
    </citation>
    <scope>IDENTIFICATION</scope>
</reference>
<dbReference type="WBParaSite" id="SSTP_0000607300.1">
    <property type="protein sequence ID" value="SSTP_0000607300.1"/>
    <property type="gene ID" value="SSTP_0000607300"/>
</dbReference>
<protein>
    <submittedName>
        <fullName evidence="10">WD_REPEATS_REGION domain-containing protein</fullName>
    </submittedName>
</protein>